<dbReference type="EMBL" id="AACS02000011">
    <property type="protein sequence ID" value="EFI26800.1"/>
    <property type="molecule type" value="Genomic_DNA"/>
</dbReference>
<dbReference type="InParanoid" id="D6RQI4"/>
<dbReference type="VEuPathDB" id="FungiDB:CC1G_15723"/>
<feature type="compositionally biased region" description="Basic and acidic residues" evidence="1">
    <location>
        <begin position="47"/>
        <end position="68"/>
    </location>
</feature>
<dbReference type="Proteomes" id="UP000001861">
    <property type="component" value="Unassembled WGS sequence"/>
</dbReference>
<evidence type="ECO:0000313" key="2">
    <source>
        <dbReference type="EMBL" id="EFI26800.1"/>
    </source>
</evidence>
<evidence type="ECO:0000313" key="3">
    <source>
        <dbReference type="Proteomes" id="UP000001861"/>
    </source>
</evidence>
<name>D6RQI4_COPC7</name>
<protein>
    <submittedName>
        <fullName evidence="2">Uncharacterized protein</fullName>
    </submittedName>
</protein>
<gene>
    <name evidence="2" type="ORF">CC1G_15723</name>
</gene>
<sequence>MSDSATKARRLGPVLPCQLTYEHTLISSHLYQKPNSDSHEFLGTSDSDPRVKYSQGRREPEETVESKRVMRARRAIH</sequence>
<organism evidence="2 3">
    <name type="scientific">Coprinopsis cinerea (strain Okayama-7 / 130 / ATCC MYA-4618 / FGSC 9003)</name>
    <name type="common">Inky cap fungus</name>
    <name type="synonym">Hormographiella aspergillata</name>
    <dbReference type="NCBI Taxonomy" id="240176"/>
    <lineage>
        <taxon>Eukaryota</taxon>
        <taxon>Fungi</taxon>
        <taxon>Dikarya</taxon>
        <taxon>Basidiomycota</taxon>
        <taxon>Agaricomycotina</taxon>
        <taxon>Agaricomycetes</taxon>
        <taxon>Agaricomycetidae</taxon>
        <taxon>Agaricales</taxon>
        <taxon>Agaricineae</taxon>
        <taxon>Psathyrellaceae</taxon>
        <taxon>Coprinopsis</taxon>
    </lineage>
</organism>
<dbReference type="GeneID" id="9378619"/>
<evidence type="ECO:0000256" key="1">
    <source>
        <dbReference type="SAM" id="MobiDB-lite"/>
    </source>
</evidence>
<dbReference type="HOGENOM" id="CLU_2637971_0_0_1"/>
<dbReference type="AlphaFoldDB" id="D6RQI4"/>
<reference evidence="2 3" key="1">
    <citation type="journal article" date="2010" name="Proc. Natl. Acad. Sci. U.S.A.">
        <title>Insights into evolution of multicellular fungi from the assembled chromosomes of the mushroom Coprinopsis cinerea (Coprinus cinereus).</title>
        <authorList>
            <person name="Stajich J.E."/>
            <person name="Wilke S.K."/>
            <person name="Ahren D."/>
            <person name="Au C.H."/>
            <person name="Birren B.W."/>
            <person name="Borodovsky M."/>
            <person name="Burns C."/>
            <person name="Canback B."/>
            <person name="Casselton L.A."/>
            <person name="Cheng C.K."/>
            <person name="Deng J."/>
            <person name="Dietrich F.S."/>
            <person name="Fargo D.C."/>
            <person name="Farman M.L."/>
            <person name="Gathman A.C."/>
            <person name="Goldberg J."/>
            <person name="Guigo R."/>
            <person name="Hoegger P.J."/>
            <person name="Hooker J.B."/>
            <person name="Huggins A."/>
            <person name="James T.Y."/>
            <person name="Kamada T."/>
            <person name="Kilaru S."/>
            <person name="Kodira C."/>
            <person name="Kues U."/>
            <person name="Kupfer D."/>
            <person name="Kwan H.S."/>
            <person name="Lomsadze A."/>
            <person name="Li W."/>
            <person name="Lilly W.W."/>
            <person name="Ma L.J."/>
            <person name="Mackey A.J."/>
            <person name="Manning G."/>
            <person name="Martin F."/>
            <person name="Muraguchi H."/>
            <person name="Natvig D.O."/>
            <person name="Palmerini H."/>
            <person name="Ramesh M.A."/>
            <person name="Rehmeyer C.J."/>
            <person name="Roe B.A."/>
            <person name="Shenoy N."/>
            <person name="Stanke M."/>
            <person name="Ter-Hovhannisyan V."/>
            <person name="Tunlid A."/>
            <person name="Velagapudi R."/>
            <person name="Vision T.J."/>
            <person name="Zeng Q."/>
            <person name="Zolan M.E."/>
            <person name="Pukkila P.J."/>
        </authorList>
    </citation>
    <scope>NUCLEOTIDE SEQUENCE [LARGE SCALE GENOMIC DNA]</scope>
    <source>
        <strain evidence="3">Okayama-7 / 130 / ATCC MYA-4618 / FGSC 9003</strain>
    </source>
</reference>
<dbReference type="KEGG" id="cci:CC1G_15723"/>
<keyword evidence="3" id="KW-1185">Reference proteome</keyword>
<proteinExistence type="predicted"/>
<accession>D6RQI4</accession>
<comment type="caution">
    <text evidence="2">The sequence shown here is derived from an EMBL/GenBank/DDBJ whole genome shotgun (WGS) entry which is preliminary data.</text>
</comment>
<feature type="region of interest" description="Disordered" evidence="1">
    <location>
        <begin position="32"/>
        <end position="77"/>
    </location>
</feature>
<dbReference type="RefSeq" id="XP_002910294.1">
    <property type="nucleotide sequence ID" value="XM_002910248.1"/>
</dbReference>